<keyword evidence="2" id="KW-1185">Reference proteome</keyword>
<reference key="2">
    <citation type="submission" date="2011-04" db="EMBL/GenBank/DDBJ databases">
        <title>Complete sequence of chromosome of Haliscomenobacter hydrossis DSM 1100.</title>
        <authorList>
            <consortium name="US DOE Joint Genome Institute (JGI-PGF)"/>
            <person name="Lucas S."/>
            <person name="Han J."/>
            <person name="Lapidus A."/>
            <person name="Bruce D."/>
            <person name="Goodwin L."/>
            <person name="Pitluck S."/>
            <person name="Peters L."/>
            <person name="Kyrpides N."/>
            <person name="Mavromatis K."/>
            <person name="Ivanova N."/>
            <person name="Ovchinnikova G."/>
            <person name="Pagani I."/>
            <person name="Daligault H."/>
            <person name="Detter J.C."/>
            <person name="Han C."/>
            <person name="Land M."/>
            <person name="Hauser L."/>
            <person name="Markowitz V."/>
            <person name="Cheng J.-F."/>
            <person name="Hugenholtz P."/>
            <person name="Woyke T."/>
            <person name="Wu D."/>
            <person name="Verbarg S."/>
            <person name="Frueling A."/>
            <person name="Brambilla E."/>
            <person name="Klenk H.-P."/>
            <person name="Eisen J.A."/>
        </authorList>
    </citation>
    <scope>NUCLEOTIDE SEQUENCE</scope>
    <source>
        <strain>DSM 1100</strain>
    </source>
</reference>
<evidence type="ECO:0000313" key="1">
    <source>
        <dbReference type="EMBL" id="AEE49294.1"/>
    </source>
</evidence>
<reference evidence="1 2" key="1">
    <citation type="journal article" date="2011" name="Stand. Genomic Sci.">
        <title>Complete genome sequence of Haliscomenobacter hydrossis type strain (O).</title>
        <authorList>
            <consortium name="US DOE Joint Genome Institute (JGI-PGF)"/>
            <person name="Daligault H."/>
            <person name="Lapidus A."/>
            <person name="Zeytun A."/>
            <person name="Nolan M."/>
            <person name="Lucas S."/>
            <person name="Del Rio T.G."/>
            <person name="Tice H."/>
            <person name="Cheng J.F."/>
            <person name="Tapia R."/>
            <person name="Han C."/>
            <person name="Goodwin L."/>
            <person name="Pitluck S."/>
            <person name="Liolios K."/>
            <person name="Pagani I."/>
            <person name="Ivanova N."/>
            <person name="Huntemann M."/>
            <person name="Mavromatis K."/>
            <person name="Mikhailova N."/>
            <person name="Pati A."/>
            <person name="Chen A."/>
            <person name="Palaniappan K."/>
            <person name="Land M."/>
            <person name="Hauser L."/>
            <person name="Brambilla E.M."/>
            <person name="Rohde M."/>
            <person name="Verbarg S."/>
            <person name="Goker M."/>
            <person name="Bristow J."/>
            <person name="Eisen J.A."/>
            <person name="Markowitz V."/>
            <person name="Hugenholtz P."/>
            <person name="Kyrpides N.C."/>
            <person name="Klenk H.P."/>
            <person name="Woyke T."/>
        </authorList>
    </citation>
    <scope>NUCLEOTIDE SEQUENCE [LARGE SCALE GENOMIC DNA]</scope>
    <source>
        <strain evidence="2">ATCC 27775 / DSM 1100 / LMG 10767 / O</strain>
    </source>
</reference>
<sequence>MATLKKIPFDLSIIAEAFKLERSTDCKELDIWLKKQYELTQPELDLLHKVNVEMLSSSDYLNEEEIKIRLIAPLLQIADIDQGNEIRVFFERSLSAEVEGYQLSVVCDCMVAASTIFKTPTHPYFFLQEFKKAKGEKRDPEAQMLVAMLAAQKANADNQPIYGGFLIGPIWRLAVLMGNNYCTSRQFFAADFEDLQRIVFALRSLKGLILGR</sequence>
<dbReference type="Proteomes" id="UP000008461">
    <property type="component" value="Chromosome"/>
</dbReference>
<dbReference type="eggNOG" id="ENOG5033DXN">
    <property type="taxonomic scope" value="Bacteria"/>
</dbReference>
<organism evidence="1 2">
    <name type="scientific">Haliscomenobacter hydrossis (strain ATCC 27775 / DSM 1100 / LMG 10767 / O)</name>
    <dbReference type="NCBI Taxonomy" id="760192"/>
    <lineage>
        <taxon>Bacteria</taxon>
        <taxon>Pseudomonadati</taxon>
        <taxon>Bacteroidota</taxon>
        <taxon>Saprospiria</taxon>
        <taxon>Saprospirales</taxon>
        <taxon>Haliscomenobacteraceae</taxon>
        <taxon>Haliscomenobacter</taxon>
    </lineage>
</organism>
<dbReference type="HOGENOM" id="CLU_112785_0_0_10"/>
<name>F4KWA6_HALH1</name>
<evidence type="ECO:0000313" key="2">
    <source>
        <dbReference type="Proteomes" id="UP000008461"/>
    </source>
</evidence>
<proteinExistence type="predicted"/>
<dbReference type="RefSeq" id="WP_013763848.1">
    <property type="nucleotide sequence ID" value="NC_015510.1"/>
</dbReference>
<dbReference type="OrthoDB" id="9811567at2"/>
<accession>F4KWA6</accession>
<dbReference type="KEGG" id="hhy:Halhy_1399"/>
<dbReference type="EMBL" id="CP002691">
    <property type="protein sequence ID" value="AEE49294.1"/>
    <property type="molecule type" value="Genomic_DNA"/>
</dbReference>
<protein>
    <submittedName>
        <fullName evidence="1">Uncharacterized protein</fullName>
    </submittedName>
</protein>
<dbReference type="AlphaFoldDB" id="F4KWA6"/>
<gene>
    <name evidence="1" type="ordered locus">Halhy_1399</name>
</gene>